<name>X0UQ59_9ZZZZ</name>
<keyword evidence="2" id="KW-0378">Hydrolase</keyword>
<dbReference type="GO" id="GO:0003724">
    <property type="term" value="F:RNA helicase activity"/>
    <property type="evidence" value="ECO:0007669"/>
    <property type="project" value="TreeGrafter"/>
</dbReference>
<organism evidence="6">
    <name type="scientific">marine sediment metagenome</name>
    <dbReference type="NCBI Taxonomy" id="412755"/>
    <lineage>
        <taxon>unclassified sequences</taxon>
        <taxon>metagenomes</taxon>
        <taxon>ecological metagenomes</taxon>
    </lineage>
</organism>
<dbReference type="EMBL" id="BARS01015451">
    <property type="protein sequence ID" value="GAF90615.1"/>
    <property type="molecule type" value="Genomic_DNA"/>
</dbReference>
<comment type="caution">
    <text evidence="6">The sequence shown here is derived from an EMBL/GenBank/DDBJ whole genome shotgun (WGS) entry which is preliminary data.</text>
</comment>
<dbReference type="CDD" id="cd18787">
    <property type="entry name" value="SF2_C_DEAD"/>
    <property type="match status" value="1"/>
</dbReference>
<dbReference type="SUPFAM" id="SSF52540">
    <property type="entry name" value="P-loop containing nucleoside triphosphate hydrolases"/>
    <property type="match status" value="1"/>
</dbReference>
<gene>
    <name evidence="6" type="ORF">S01H1_25566</name>
</gene>
<protein>
    <recommendedName>
        <fullName evidence="5">Helicase C-terminal domain-containing protein</fullName>
    </recommendedName>
</protein>
<evidence type="ECO:0000259" key="5">
    <source>
        <dbReference type="PROSITE" id="PS51194"/>
    </source>
</evidence>
<reference evidence="6" key="1">
    <citation type="journal article" date="2014" name="Front. Microbiol.">
        <title>High frequency of phylogenetically diverse reductive dehalogenase-homologous genes in deep subseafloor sedimentary metagenomes.</title>
        <authorList>
            <person name="Kawai M."/>
            <person name="Futagami T."/>
            <person name="Toyoda A."/>
            <person name="Takaki Y."/>
            <person name="Nishi S."/>
            <person name="Hori S."/>
            <person name="Arai W."/>
            <person name="Tsubouchi T."/>
            <person name="Morono Y."/>
            <person name="Uchiyama I."/>
            <person name="Ito T."/>
            <person name="Fujiyama A."/>
            <person name="Inagaki F."/>
            <person name="Takami H."/>
        </authorList>
    </citation>
    <scope>NUCLEOTIDE SEQUENCE</scope>
    <source>
        <strain evidence="6">Expedition CK06-06</strain>
    </source>
</reference>
<feature type="non-terminal residue" evidence="6">
    <location>
        <position position="1"/>
    </location>
</feature>
<dbReference type="SMART" id="SM00490">
    <property type="entry name" value="HELICc"/>
    <property type="match status" value="1"/>
</dbReference>
<evidence type="ECO:0000256" key="2">
    <source>
        <dbReference type="ARBA" id="ARBA00022801"/>
    </source>
</evidence>
<evidence type="ECO:0000313" key="6">
    <source>
        <dbReference type="EMBL" id="GAF90615.1"/>
    </source>
</evidence>
<dbReference type="GO" id="GO:0005829">
    <property type="term" value="C:cytosol"/>
    <property type="evidence" value="ECO:0007669"/>
    <property type="project" value="TreeGrafter"/>
</dbReference>
<dbReference type="AlphaFoldDB" id="X0UQ59"/>
<keyword evidence="4" id="KW-0067">ATP-binding</keyword>
<keyword evidence="3" id="KW-0347">Helicase</keyword>
<evidence type="ECO:0000256" key="4">
    <source>
        <dbReference type="ARBA" id="ARBA00022840"/>
    </source>
</evidence>
<dbReference type="InterPro" id="IPR001650">
    <property type="entry name" value="Helicase_C-like"/>
</dbReference>
<evidence type="ECO:0000256" key="3">
    <source>
        <dbReference type="ARBA" id="ARBA00022806"/>
    </source>
</evidence>
<proteinExistence type="predicted"/>
<dbReference type="InterPro" id="IPR050079">
    <property type="entry name" value="DEAD_box_RNA_helicase"/>
</dbReference>
<dbReference type="Gene3D" id="3.40.50.300">
    <property type="entry name" value="P-loop containing nucleotide triphosphate hydrolases"/>
    <property type="match status" value="1"/>
</dbReference>
<accession>X0UQ59</accession>
<dbReference type="PANTHER" id="PTHR47959">
    <property type="entry name" value="ATP-DEPENDENT RNA HELICASE RHLE-RELATED"/>
    <property type="match status" value="1"/>
</dbReference>
<keyword evidence="1" id="KW-0547">Nucleotide-binding</keyword>
<evidence type="ECO:0000256" key="1">
    <source>
        <dbReference type="ARBA" id="ARBA00022741"/>
    </source>
</evidence>
<dbReference type="PANTHER" id="PTHR47959:SF1">
    <property type="entry name" value="ATP-DEPENDENT RNA HELICASE DBPA"/>
    <property type="match status" value="1"/>
</dbReference>
<sequence>GDKFQVLRRLLDESTDGATLVFGRTKRGVRNLGGRLEAAGYRVAVLQGNLSQGERDRALDRFRSGRVPILVATNVAARGLDVLSIERVINYELPETADLFTHRVGRTGRMGRSGRAITLISAADLPKWHEIERGLGRRLPRVSLTGEAVPVQPVSAPAFGRAAGGWRRRRWSRARMSA</sequence>
<dbReference type="InterPro" id="IPR027417">
    <property type="entry name" value="P-loop_NTPase"/>
</dbReference>
<dbReference type="GO" id="GO:0005524">
    <property type="term" value="F:ATP binding"/>
    <property type="evidence" value="ECO:0007669"/>
    <property type="project" value="UniProtKB-KW"/>
</dbReference>
<dbReference type="PROSITE" id="PS51194">
    <property type="entry name" value="HELICASE_CTER"/>
    <property type="match status" value="1"/>
</dbReference>
<dbReference type="GO" id="GO:0016787">
    <property type="term" value="F:hydrolase activity"/>
    <property type="evidence" value="ECO:0007669"/>
    <property type="project" value="UniProtKB-KW"/>
</dbReference>
<feature type="domain" description="Helicase C-terminal" evidence="5">
    <location>
        <begin position="6"/>
        <end position="150"/>
    </location>
</feature>
<dbReference type="Pfam" id="PF00271">
    <property type="entry name" value="Helicase_C"/>
    <property type="match status" value="1"/>
</dbReference>